<keyword evidence="2" id="KW-1185">Reference proteome</keyword>
<dbReference type="Proteomes" id="UP000796880">
    <property type="component" value="Unassembled WGS sequence"/>
</dbReference>
<name>A0A8K0MD98_9ROSA</name>
<gene>
    <name evidence="1" type="ORF">FNV43_RR12921</name>
</gene>
<dbReference type="EMBL" id="VOIH02000006">
    <property type="protein sequence ID" value="KAF3443239.1"/>
    <property type="molecule type" value="Genomic_DNA"/>
</dbReference>
<evidence type="ECO:0000313" key="2">
    <source>
        <dbReference type="Proteomes" id="UP000796880"/>
    </source>
</evidence>
<organism evidence="1 2">
    <name type="scientific">Rhamnella rubrinervis</name>
    <dbReference type="NCBI Taxonomy" id="2594499"/>
    <lineage>
        <taxon>Eukaryota</taxon>
        <taxon>Viridiplantae</taxon>
        <taxon>Streptophyta</taxon>
        <taxon>Embryophyta</taxon>
        <taxon>Tracheophyta</taxon>
        <taxon>Spermatophyta</taxon>
        <taxon>Magnoliopsida</taxon>
        <taxon>eudicotyledons</taxon>
        <taxon>Gunneridae</taxon>
        <taxon>Pentapetalae</taxon>
        <taxon>rosids</taxon>
        <taxon>fabids</taxon>
        <taxon>Rosales</taxon>
        <taxon>Rhamnaceae</taxon>
        <taxon>rhamnoid group</taxon>
        <taxon>Rhamneae</taxon>
        <taxon>Rhamnella</taxon>
    </lineage>
</organism>
<protein>
    <submittedName>
        <fullName evidence="1">Uncharacterized protein</fullName>
    </submittedName>
</protein>
<sequence>MGKYPAFTTGELSFWNHLDSYHIRAREIVRAITSEAVARSASNNLEPRNDSSSRVRALPCRALGGPRLVWLGLPSGCVSSSFQLRWLISFLHLDLRPASVEFFYHGRPRSRQSDCDYYQHVARSLKHSRMLLLHRENQASLRPSVRVSLTMTLWRWVEHRARRRGTSYHAVH</sequence>
<reference evidence="1" key="1">
    <citation type="submission" date="2020-03" db="EMBL/GenBank/DDBJ databases">
        <title>A high-quality chromosome-level genome assembly of a woody plant with both climbing and erect habits, Rhamnella rubrinervis.</title>
        <authorList>
            <person name="Lu Z."/>
            <person name="Yang Y."/>
            <person name="Zhu X."/>
            <person name="Sun Y."/>
        </authorList>
    </citation>
    <scope>NUCLEOTIDE SEQUENCE</scope>
    <source>
        <strain evidence="1">BYM</strain>
        <tissue evidence="1">Leaf</tissue>
    </source>
</reference>
<dbReference type="AlphaFoldDB" id="A0A8K0MD98"/>
<evidence type="ECO:0000313" key="1">
    <source>
        <dbReference type="EMBL" id="KAF3443239.1"/>
    </source>
</evidence>
<comment type="caution">
    <text evidence="1">The sequence shown here is derived from an EMBL/GenBank/DDBJ whole genome shotgun (WGS) entry which is preliminary data.</text>
</comment>
<accession>A0A8K0MD98</accession>
<proteinExistence type="predicted"/>